<dbReference type="Proteomes" id="UP001226434">
    <property type="component" value="Unassembled WGS sequence"/>
</dbReference>
<dbReference type="Pfam" id="PF13204">
    <property type="entry name" value="Apiosidase"/>
    <property type="match status" value="1"/>
</dbReference>
<organism evidence="3 4">
    <name type="scientific">Pinibacter soli</name>
    <dbReference type="NCBI Taxonomy" id="3044211"/>
    <lineage>
        <taxon>Bacteria</taxon>
        <taxon>Pseudomonadati</taxon>
        <taxon>Bacteroidota</taxon>
        <taxon>Chitinophagia</taxon>
        <taxon>Chitinophagales</taxon>
        <taxon>Chitinophagaceae</taxon>
        <taxon>Pinibacter</taxon>
    </lineage>
</organism>
<dbReference type="SUPFAM" id="SSF51445">
    <property type="entry name" value="(Trans)glycosidases"/>
    <property type="match status" value="1"/>
</dbReference>
<keyword evidence="4" id="KW-1185">Reference proteome</keyword>
<reference evidence="3 4" key="1">
    <citation type="submission" date="2023-05" db="EMBL/GenBank/DDBJ databases">
        <title>Genome sequence of Pinibacter sp. MAH-24.</title>
        <authorList>
            <person name="Huq M.A."/>
        </authorList>
    </citation>
    <scope>NUCLEOTIDE SEQUENCE [LARGE SCALE GENOMIC DNA]</scope>
    <source>
        <strain evidence="3 4">MAH-24</strain>
    </source>
</reference>
<name>A0ABT6RF10_9BACT</name>
<evidence type="ECO:0000259" key="1">
    <source>
        <dbReference type="Pfam" id="PF12904"/>
    </source>
</evidence>
<keyword evidence="3" id="KW-0378">Hydrolase</keyword>
<protein>
    <submittedName>
        <fullName evidence="3">Glycoside hydrolase family 140 protein</fullName>
    </submittedName>
</protein>
<accession>A0ABT6RF10</accession>
<dbReference type="GO" id="GO:0016787">
    <property type="term" value="F:hydrolase activity"/>
    <property type="evidence" value="ECO:0007669"/>
    <property type="project" value="UniProtKB-KW"/>
</dbReference>
<dbReference type="Gene3D" id="3.20.20.80">
    <property type="entry name" value="Glycosidases"/>
    <property type="match status" value="1"/>
</dbReference>
<dbReference type="InterPro" id="IPR025277">
    <property type="entry name" value="Apiosidase-like_cat_dom"/>
</dbReference>
<feature type="domain" description="Apiosidase-like catalytic" evidence="2">
    <location>
        <begin position="30"/>
        <end position="368"/>
    </location>
</feature>
<sequence length="464" mass="51977">MTRILLTFSIVLLCCAAGKRSVEMTPLKVSANHRYFTDGKGKPFFWLGDTGWLLCSKLNREDVVKYLNDRQSKGFNVIQMSMLHGLNAVNAYNDSALINRDISKVKTAASSDRNNYWNHMDFVIDEAAQRGIYMALVPTWGSGAVKSGKVTVAQAKAYATFLAERYGDRPNIIWLNGGDVKGADSIDVWNTIGSTLCAKDPNHLITFHPRGRSTSSIWFHNEGWLDFNMFQSGHKDYEQDAMKNDGKENIGDIHFGEDNWKYVQMDYALTPVKPTMDGEPSYETIPHGLHDSSAPRWKDCDVRRYGYWSVFAGGAGYTYGNNAIMQFHKKGDKGGSFGVNTTWQEELNAPGASQMIYLKKLMLSKPYFDRVPDQSLVAGDPGERYNYVVATRGKNYAFAYTYTGRTFSVNMGKISGAKVRASWYSPRDGKYTSVGTFANKGVQSFDPPGEQKDGNDWVLVLESD</sequence>
<feature type="domain" description="Putative collagen-binding" evidence="1">
    <location>
        <begin position="371"/>
        <end position="462"/>
    </location>
</feature>
<evidence type="ECO:0000313" key="4">
    <source>
        <dbReference type="Proteomes" id="UP001226434"/>
    </source>
</evidence>
<evidence type="ECO:0000259" key="2">
    <source>
        <dbReference type="Pfam" id="PF13204"/>
    </source>
</evidence>
<dbReference type="Pfam" id="PF12904">
    <property type="entry name" value="Collagen_bind_2"/>
    <property type="match status" value="1"/>
</dbReference>
<dbReference type="PANTHER" id="PTHR37836:SF3">
    <property type="entry name" value="ENDOGLUCANASE"/>
    <property type="match status" value="1"/>
</dbReference>
<gene>
    <name evidence="3" type="ORF">QJ048_15240</name>
</gene>
<dbReference type="InterPro" id="IPR024749">
    <property type="entry name" value="Collagen-bd_put"/>
</dbReference>
<dbReference type="EMBL" id="JASBRG010000007">
    <property type="protein sequence ID" value="MDI3321147.1"/>
    <property type="molecule type" value="Genomic_DNA"/>
</dbReference>
<comment type="caution">
    <text evidence="3">The sequence shown here is derived from an EMBL/GenBank/DDBJ whole genome shotgun (WGS) entry which is preliminary data.</text>
</comment>
<dbReference type="PANTHER" id="PTHR37836">
    <property type="entry name" value="LMO1036 PROTEIN"/>
    <property type="match status" value="1"/>
</dbReference>
<evidence type="ECO:0000313" key="3">
    <source>
        <dbReference type="EMBL" id="MDI3321147.1"/>
    </source>
</evidence>
<dbReference type="RefSeq" id="WP_282335257.1">
    <property type="nucleotide sequence ID" value="NZ_JASBRG010000007.1"/>
</dbReference>
<proteinExistence type="predicted"/>
<dbReference type="InterPro" id="IPR017853">
    <property type="entry name" value="GH"/>
</dbReference>